<comment type="caution">
    <text evidence="1">The sequence shown here is derived from an EMBL/GenBank/DDBJ whole genome shotgun (WGS) entry which is preliminary data.</text>
</comment>
<protein>
    <recommendedName>
        <fullName evidence="3">DUF4407 domain-containing protein</fullName>
    </recommendedName>
</protein>
<evidence type="ECO:0000313" key="2">
    <source>
        <dbReference type="Proteomes" id="UP001519325"/>
    </source>
</evidence>
<sequence length="348" mass="38907">MTFDRWLIASTHGLSHRSKAAVFGPRLALSVLLGVAIAEPLVLWVFQAPIHNEVAEYRKNEIERYEGLLKECNPVAGSPTRTDCGNHRVNIAHPPEAVENELAEATAQLARSSAAVTEIDHRLDELERLAREECAGTAGPGLTGNIGEGGECLRNRAKADQYRLDTQIDKQHADQIALQLKVDDLNRQLGEARERSGGEIASEIAIKVDEKRENLKERGILDDIDALGRLSSDSHAVWLASWVLRLLLIAIDCMPVLGKLLGGTTTYDRMVARRLASANRKHSRDTRLDEREHTVDIELGSQQVEQRLRSNTKNLVDIDRIDQARRTTTLNSQMDDFAAQLEHSYRHR</sequence>
<dbReference type="InterPro" id="IPR025519">
    <property type="entry name" value="DUF4407"/>
</dbReference>
<keyword evidence="2" id="KW-1185">Reference proteome</keyword>
<dbReference type="EMBL" id="JAGGMR010000001">
    <property type="protein sequence ID" value="MBP2191015.1"/>
    <property type="molecule type" value="Genomic_DNA"/>
</dbReference>
<reference evidence="1 2" key="1">
    <citation type="submission" date="2021-03" db="EMBL/GenBank/DDBJ databases">
        <title>Sequencing the genomes of 1000 actinobacteria strains.</title>
        <authorList>
            <person name="Klenk H.-P."/>
        </authorList>
    </citation>
    <scope>NUCLEOTIDE SEQUENCE [LARGE SCALE GENOMIC DNA]</scope>
    <source>
        <strain evidence="1 2">DSM 45516</strain>
    </source>
</reference>
<evidence type="ECO:0008006" key="3">
    <source>
        <dbReference type="Google" id="ProtNLM"/>
    </source>
</evidence>
<organism evidence="1 2">
    <name type="scientific">Nocardia goodfellowii</name>
    <dbReference type="NCBI Taxonomy" id="882446"/>
    <lineage>
        <taxon>Bacteria</taxon>
        <taxon>Bacillati</taxon>
        <taxon>Actinomycetota</taxon>
        <taxon>Actinomycetes</taxon>
        <taxon>Mycobacteriales</taxon>
        <taxon>Nocardiaceae</taxon>
        <taxon>Nocardia</taxon>
    </lineage>
</organism>
<proteinExistence type="predicted"/>
<accession>A0ABS4QIP8</accession>
<dbReference type="Pfam" id="PF14362">
    <property type="entry name" value="DUF4407"/>
    <property type="match status" value="1"/>
</dbReference>
<name>A0ABS4QIP8_9NOCA</name>
<dbReference type="Proteomes" id="UP001519325">
    <property type="component" value="Unassembled WGS sequence"/>
</dbReference>
<gene>
    <name evidence="1" type="ORF">BJ987_003916</name>
</gene>
<evidence type="ECO:0000313" key="1">
    <source>
        <dbReference type="EMBL" id="MBP2191015.1"/>
    </source>
</evidence>